<evidence type="ECO:0000256" key="3">
    <source>
        <dbReference type="ARBA" id="ARBA00022692"/>
    </source>
</evidence>
<evidence type="ECO:0000256" key="5">
    <source>
        <dbReference type="ARBA" id="ARBA00023128"/>
    </source>
</evidence>
<comment type="function">
    <text evidence="7">Component of the MICOS complex, a large protein complex of the mitochondrial inner membrane that plays crucial roles in the maintenance of crista junctions, inner membrane architecture, and formation of contact sites to the outer membrane.</text>
</comment>
<comment type="subcellular location">
    <subcellularLocation>
        <location evidence="7">Mitochondrion inner membrane</location>
    </subcellularLocation>
    <subcellularLocation>
        <location evidence="1">Mitochondrion membrane</location>
    </subcellularLocation>
</comment>
<gene>
    <name evidence="8" type="ORF">RRG08_028065</name>
</gene>
<sequence>MAPLAKSALKLGVVVGTVPAACIALGYRMRAVQASGNNNQEGPRIIRACDLPIYTVSKNENDTEPETTYPRNSVEEQIASARRTVQDFFNQYKEAYEGAKEKIEIGVEHSKSTLDFVQNNPGELPRVAFISVGSLGGFILGYRGSILRRLIYGSVAGLSCAALCYPQFTVNLTRQGAESVKEKWGEFRVDELKNGNWPFVKDESKDEENRKKLGLPKNLANLKEVPIATSQKSVKLPGDHESLSELC</sequence>
<keyword evidence="9" id="KW-1185">Reference proteome</keyword>
<reference evidence="8" key="1">
    <citation type="journal article" date="2023" name="G3 (Bethesda)">
        <title>A reference genome for the long-term kleptoplast-retaining sea slug Elysia crispata morphotype clarki.</title>
        <authorList>
            <person name="Eastman K.E."/>
            <person name="Pendleton A.L."/>
            <person name="Shaikh M.A."/>
            <person name="Suttiyut T."/>
            <person name="Ogas R."/>
            <person name="Tomko P."/>
            <person name="Gavelis G."/>
            <person name="Widhalm J.R."/>
            <person name="Wisecaver J.H."/>
        </authorList>
    </citation>
    <scope>NUCLEOTIDE SEQUENCE</scope>
    <source>
        <strain evidence="8">ECLA1</strain>
    </source>
</reference>
<proteinExistence type="inferred from homology"/>
<dbReference type="AlphaFoldDB" id="A0AAE1A794"/>
<dbReference type="EMBL" id="JAWDGP010002497">
    <property type="protein sequence ID" value="KAK3782570.1"/>
    <property type="molecule type" value="Genomic_DNA"/>
</dbReference>
<evidence type="ECO:0000256" key="7">
    <source>
        <dbReference type="RuleBase" id="RU363021"/>
    </source>
</evidence>
<evidence type="ECO:0000256" key="4">
    <source>
        <dbReference type="ARBA" id="ARBA00022989"/>
    </source>
</evidence>
<dbReference type="GO" id="GO:0061617">
    <property type="term" value="C:MICOS complex"/>
    <property type="evidence" value="ECO:0007669"/>
    <property type="project" value="UniProtKB-UniRule"/>
</dbReference>
<dbReference type="InterPro" id="IPR019166">
    <property type="entry name" value="MIC26/MIC27"/>
</dbReference>
<protein>
    <recommendedName>
        <fullName evidence="7">MICOS complex subunit</fullName>
    </recommendedName>
</protein>
<evidence type="ECO:0000313" key="8">
    <source>
        <dbReference type="EMBL" id="KAK3782570.1"/>
    </source>
</evidence>
<evidence type="ECO:0000256" key="6">
    <source>
        <dbReference type="ARBA" id="ARBA00023136"/>
    </source>
</evidence>
<evidence type="ECO:0000256" key="1">
    <source>
        <dbReference type="ARBA" id="ARBA00004325"/>
    </source>
</evidence>
<keyword evidence="5 7" id="KW-0496">Mitochondrion</keyword>
<accession>A0AAE1A794</accession>
<comment type="subunit">
    <text evidence="7">Component of the mitochondrial contact site and cristae organizing system (MICOS) complex.</text>
</comment>
<keyword evidence="7" id="KW-0999">Mitochondrion inner membrane</keyword>
<keyword evidence="4" id="KW-1133">Transmembrane helix</keyword>
<dbReference type="Proteomes" id="UP001283361">
    <property type="component" value="Unassembled WGS sequence"/>
</dbReference>
<organism evidence="8 9">
    <name type="scientific">Elysia crispata</name>
    <name type="common">lettuce slug</name>
    <dbReference type="NCBI Taxonomy" id="231223"/>
    <lineage>
        <taxon>Eukaryota</taxon>
        <taxon>Metazoa</taxon>
        <taxon>Spiralia</taxon>
        <taxon>Lophotrochozoa</taxon>
        <taxon>Mollusca</taxon>
        <taxon>Gastropoda</taxon>
        <taxon>Heterobranchia</taxon>
        <taxon>Euthyneura</taxon>
        <taxon>Panpulmonata</taxon>
        <taxon>Sacoglossa</taxon>
        <taxon>Placobranchoidea</taxon>
        <taxon>Plakobranchidae</taxon>
        <taxon>Elysia</taxon>
    </lineage>
</organism>
<dbReference type="PANTHER" id="PTHR14564">
    <property type="entry name" value="MICOS COMPLEX SUBUNIT MIC26 / MIC27 FAMILY MEMBER"/>
    <property type="match status" value="1"/>
</dbReference>
<name>A0AAE1A794_9GAST</name>
<dbReference type="InterPro" id="IPR033182">
    <property type="entry name" value="MIC26/MIC27_animal"/>
</dbReference>
<keyword evidence="6" id="KW-0472">Membrane</keyword>
<keyword evidence="3" id="KW-0812">Transmembrane</keyword>
<comment type="caution">
    <text evidence="8">The sequence shown here is derived from an EMBL/GenBank/DDBJ whole genome shotgun (WGS) entry which is preliminary data.</text>
</comment>
<comment type="similarity">
    <text evidence="2">Belongs to the apolipoprotein O/MICOS complex subunit Mic27 family.</text>
</comment>
<evidence type="ECO:0000313" key="9">
    <source>
        <dbReference type="Proteomes" id="UP001283361"/>
    </source>
</evidence>
<dbReference type="GO" id="GO:0042407">
    <property type="term" value="P:cristae formation"/>
    <property type="evidence" value="ECO:0007669"/>
    <property type="project" value="InterPro"/>
</dbReference>
<dbReference type="Pfam" id="PF09769">
    <property type="entry name" value="ApoO"/>
    <property type="match status" value="1"/>
</dbReference>
<evidence type="ECO:0000256" key="2">
    <source>
        <dbReference type="ARBA" id="ARBA00010904"/>
    </source>
</evidence>